<feature type="domain" description="GH16" evidence="2">
    <location>
        <begin position="20"/>
        <end position="335"/>
    </location>
</feature>
<dbReference type="InterPro" id="IPR050546">
    <property type="entry name" value="Glycosyl_Hydrlase_16"/>
</dbReference>
<dbReference type="GO" id="GO:0009251">
    <property type="term" value="P:glucan catabolic process"/>
    <property type="evidence" value="ECO:0007669"/>
    <property type="project" value="TreeGrafter"/>
</dbReference>
<dbReference type="InterPro" id="IPR013320">
    <property type="entry name" value="ConA-like_dom_sf"/>
</dbReference>
<gene>
    <name evidence="3" type="ORF">QBC47DRAFT_442444</name>
</gene>
<dbReference type="GO" id="GO:0004553">
    <property type="term" value="F:hydrolase activity, hydrolyzing O-glycosyl compounds"/>
    <property type="evidence" value="ECO:0007669"/>
    <property type="project" value="InterPro"/>
</dbReference>
<dbReference type="PANTHER" id="PTHR10963">
    <property type="entry name" value="GLYCOSYL HYDROLASE-RELATED"/>
    <property type="match status" value="1"/>
</dbReference>
<proteinExistence type="predicted"/>
<dbReference type="EMBL" id="MU839830">
    <property type="protein sequence ID" value="KAK1757488.1"/>
    <property type="molecule type" value="Genomic_DNA"/>
</dbReference>
<organism evidence="3 4">
    <name type="scientific">Echria macrotheca</name>
    <dbReference type="NCBI Taxonomy" id="438768"/>
    <lineage>
        <taxon>Eukaryota</taxon>
        <taxon>Fungi</taxon>
        <taxon>Dikarya</taxon>
        <taxon>Ascomycota</taxon>
        <taxon>Pezizomycotina</taxon>
        <taxon>Sordariomycetes</taxon>
        <taxon>Sordariomycetidae</taxon>
        <taxon>Sordariales</taxon>
        <taxon>Schizotheciaceae</taxon>
        <taxon>Echria</taxon>
    </lineage>
</organism>
<name>A0AAJ0BHX1_9PEZI</name>
<feature type="chain" id="PRO_5042540545" evidence="1">
    <location>
        <begin position="19"/>
        <end position="352"/>
    </location>
</feature>
<evidence type="ECO:0000259" key="2">
    <source>
        <dbReference type="PROSITE" id="PS51762"/>
    </source>
</evidence>
<dbReference type="Pfam" id="PF26113">
    <property type="entry name" value="GH16_XgeA"/>
    <property type="match status" value="1"/>
</dbReference>
<comment type="caution">
    <text evidence="3">The sequence shown here is derived from an EMBL/GenBank/DDBJ whole genome shotgun (WGS) entry which is preliminary data.</text>
</comment>
<accession>A0AAJ0BHX1</accession>
<reference evidence="3" key="1">
    <citation type="submission" date="2023-06" db="EMBL/GenBank/DDBJ databases">
        <title>Genome-scale phylogeny and comparative genomics of the fungal order Sordariales.</title>
        <authorList>
            <consortium name="Lawrence Berkeley National Laboratory"/>
            <person name="Hensen N."/>
            <person name="Bonometti L."/>
            <person name="Westerberg I."/>
            <person name="Brannstrom I.O."/>
            <person name="Guillou S."/>
            <person name="Cros-Aarteil S."/>
            <person name="Calhoun S."/>
            <person name="Haridas S."/>
            <person name="Kuo A."/>
            <person name="Mondo S."/>
            <person name="Pangilinan J."/>
            <person name="Riley R."/>
            <person name="Labutti K."/>
            <person name="Andreopoulos B."/>
            <person name="Lipzen A."/>
            <person name="Chen C."/>
            <person name="Yanf M."/>
            <person name="Daum C."/>
            <person name="Ng V."/>
            <person name="Clum A."/>
            <person name="Steindorff A."/>
            <person name="Ohm R."/>
            <person name="Martin F."/>
            <person name="Silar P."/>
            <person name="Natvig D."/>
            <person name="Lalanne C."/>
            <person name="Gautier V."/>
            <person name="Ament-Velasquez S.L."/>
            <person name="Kruys A."/>
            <person name="Hutchinson M.I."/>
            <person name="Powell A.J."/>
            <person name="Barry K."/>
            <person name="Miller A.N."/>
            <person name="Grigoriev I.V."/>
            <person name="Debuchy R."/>
            <person name="Gladieux P."/>
            <person name="Thoren M.H."/>
            <person name="Johannesson H."/>
        </authorList>
    </citation>
    <scope>NUCLEOTIDE SEQUENCE</scope>
    <source>
        <strain evidence="3">PSN4</strain>
    </source>
</reference>
<evidence type="ECO:0000313" key="3">
    <source>
        <dbReference type="EMBL" id="KAK1757488.1"/>
    </source>
</evidence>
<keyword evidence="4" id="KW-1185">Reference proteome</keyword>
<dbReference type="PANTHER" id="PTHR10963:SF24">
    <property type="entry name" value="GLYCOSIDASE C21B10.07-RELATED"/>
    <property type="match status" value="1"/>
</dbReference>
<evidence type="ECO:0000256" key="1">
    <source>
        <dbReference type="SAM" id="SignalP"/>
    </source>
</evidence>
<dbReference type="Proteomes" id="UP001239445">
    <property type="component" value="Unassembled WGS sequence"/>
</dbReference>
<dbReference type="CDD" id="cd02181">
    <property type="entry name" value="GH16_fungal_Lam16A_glucanase"/>
    <property type="match status" value="1"/>
</dbReference>
<sequence length="352" mass="38041">MVSKKLLWLQAIFHTTAAEYTLTDLFTPQNFFSEFEFFNAPDPTAGSVRYVSAVEANAAGLAGYAQDAVYLGVDYTTTFPPTAPGRPSTRVQSKKSWPSGGLFVADIAHMPAGQNDTGSCGLWPAFWTYNRRLNRWPQGGEIDIIEGVNSHGTNSVVLHTDGSCPISGEGTLASTTLARADCAGDVGCRQQLGVEGAYGAEFNRRGGGVYVLEWTASSISVWFFPRESGLAKTLSIHTPGINSTRTQTVSTAGFGQPVARFASTPTCDLSTHFSDQSIVFNTDFCGGWAGKDWSTDAVCSKLARTCEEYVGANPGAFEDAYWLINSVKVYQDRRAQVGGQPGVRRRTVRFES</sequence>
<dbReference type="Gene3D" id="2.60.120.200">
    <property type="match status" value="1"/>
</dbReference>
<dbReference type="SUPFAM" id="SSF49899">
    <property type="entry name" value="Concanavalin A-like lectins/glucanases"/>
    <property type="match status" value="1"/>
</dbReference>
<dbReference type="AlphaFoldDB" id="A0AAJ0BHX1"/>
<evidence type="ECO:0000313" key="4">
    <source>
        <dbReference type="Proteomes" id="UP001239445"/>
    </source>
</evidence>
<dbReference type="InterPro" id="IPR000757">
    <property type="entry name" value="Beta-glucanase-like"/>
</dbReference>
<keyword evidence="1" id="KW-0732">Signal</keyword>
<protein>
    <submittedName>
        <fullName evidence="3">Concanavalin A-like lectin/glucanase domain-containing protein</fullName>
    </submittedName>
</protein>
<feature type="signal peptide" evidence="1">
    <location>
        <begin position="1"/>
        <end position="18"/>
    </location>
</feature>
<dbReference type="PROSITE" id="PS51762">
    <property type="entry name" value="GH16_2"/>
    <property type="match status" value="1"/>
</dbReference>